<dbReference type="AlphaFoldDB" id="A0A2Z7CNK2"/>
<dbReference type="EMBL" id="KQ994533">
    <property type="protein sequence ID" value="KZV47945.1"/>
    <property type="molecule type" value="Genomic_DNA"/>
</dbReference>
<sequence>MSASHNKIPMFSKEDYDDWKIRMQVHLAAQDDDIWSVITDGPMKIMKINIAFATSDGAPEYVEKRRHEYTLHAILLVYTLLCITIEHDEPLGSLGLNGVGDDPAEFTPTGACLSYRRMDEIRAERNENNLKLLAMEKLGDVPVDTKQNFVGLLDADLMRLGDSQSEILFKIDHLEKTFVEALTQQDLAFRSLIKSVRQEAQNQEDITSIELKAVRAQNLADTRKVVQELKAVFSNDILDFRAQAQENYNNLTTQLFELVDYINRGGIDKKGENSNCGPHPPPDDRDRSGSGGFDGRNRGGRSESSMKRYFSSGGGP</sequence>
<accession>A0A2Z7CNK2</accession>
<protein>
    <submittedName>
        <fullName evidence="2">Uncharacterized protein</fullName>
    </submittedName>
</protein>
<dbReference type="Proteomes" id="UP000250235">
    <property type="component" value="Unassembled WGS sequence"/>
</dbReference>
<evidence type="ECO:0000256" key="1">
    <source>
        <dbReference type="SAM" id="MobiDB-lite"/>
    </source>
</evidence>
<proteinExistence type="predicted"/>
<gene>
    <name evidence="2" type="ORF">F511_38449</name>
</gene>
<feature type="compositionally biased region" description="Basic and acidic residues" evidence="1">
    <location>
        <begin position="295"/>
        <end position="306"/>
    </location>
</feature>
<feature type="region of interest" description="Disordered" evidence="1">
    <location>
        <begin position="268"/>
        <end position="316"/>
    </location>
</feature>
<evidence type="ECO:0000313" key="3">
    <source>
        <dbReference type="Proteomes" id="UP000250235"/>
    </source>
</evidence>
<reference evidence="2 3" key="1">
    <citation type="journal article" date="2015" name="Proc. Natl. Acad. Sci. U.S.A.">
        <title>The resurrection genome of Boea hygrometrica: A blueprint for survival of dehydration.</title>
        <authorList>
            <person name="Xiao L."/>
            <person name="Yang G."/>
            <person name="Zhang L."/>
            <person name="Yang X."/>
            <person name="Zhao S."/>
            <person name="Ji Z."/>
            <person name="Zhou Q."/>
            <person name="Hu M."/>
            <person name="Wang Y."/>
            <person name="Chen M."/>
            <person name="Xu Y."/>
            <person name="Jin H."/>
            <person name="Xiao X."/>
            <person name="Hu G."/>
            <person name="Bao F."/>
            <person name="Hu Y."/>
            <person name="Wan P."/>
            <person name="Li L."/>
            <person name="Deng X."/>
            <person name="Kuang T."/>
            <person name="Xiang C."/>
            <person name="Zhu J.K."/>
            <person name="Oliver M.J."/>
            <person name="He Y."/>
        </authorList>
    </citation>
    <scope>NUCLEOTIDE SEQUENCE [LARGE SCALE GENOMIC DNA]</scope>
    <source>
        <strain evidence="3">cv. XS01</strain>
    </source>
</reference>
<organism evidence="2 3">
    <name type="scientific">Dorcoceras hygrometricum</name>
    <dbReference type="NCBI Taxonomy" id="472368"/>
    <lineage>
        <taxon>Eukaryota</taxon>
        <taxon>Viridiplantae</taxon>
        <taxon>Streptophyta</taxon>
        <taxon>Embryophyta</taxon>
        <taxon>Tracheophyta</taxon>
        <taxon>Spermatophyta</taxon>
        <taxon>Magnoliopsida</taxon>
        <taxon>eudicotyledons</taxon>
        <taxon>Gunneridae</taxon>
        <taxon>Pentapetalae</taxon>
        <taxon>asterids</taxon>
        <taxon>lamiids</taxon>
        <taxon>Lamiales</taxon>
        <taxon>Gesneriaceae</taxon>
        <taxon>Didymocarpoideae</taxon>
        <taxon>Trichosporeae</taxon>
        <taxon>Loxocarpinae</taxon>
        <taxon>Dorcoceras</taxon>
    </lineage>
</organism>
<evidence type="ECO:0000313" key="2">
    <source>
        <dbReference type="EMBL" id="KZV47945.1"/>
    </source>
</evidence>
<name>A0A2Z7CNK2_9LAMI</name>
<keyword evidence="3" id="KW-1185">Reference proteome</keyword>